<evidence type="ECO:0000256" key="6">
    <source>
        <dbReference type="ARBA" id="ARBA00022692"/>
    </source>
</evidence>
<dbReference type="Proteomes" id="UP000807469">
    <property type="component" value="Unassembled WGS sequence"/>
</dbReference>
<gene>
    <name evidence="18" type="ORF">BDN70DRAFT_883974</name>
</gene>
<keyword evidence="8" id="KW-0732">Signal</keyword>
<reference evidence="18" key="1">
    <citation type="submission" date="2020-11" db="EMBL/GenBank/DDBJ databases">
        <authorList>
            <consortium name="DOE Joint Genome Institute"/>
            <person name="Ahrendt S."/>
            <person name="Riley R."/>
            <person name="Andreopoulos W."/>
            <person name="Labutti K."/>
            <person name="Pangilinan J."/>
            <person name="Ruiz-Duenas F.J."/>
            <person name="Barrasa J.M."/>
            <person name="Sanchez-Garcia M."/>
            <person name="Camarero S."/>
            <person name="Miyauchi S."/>
            <person name="Serrano A."/>
            <person name="Linde D."/>
            <person name="Babiker R."/>
            <person name="Drula E."/>
            <person name="Ayuso-Fernandez I."/>
            <person name="Pacheco R."/>
            <person name="Padilla G."/>
            <person name="Ferreira P."/>
            <person name="Barriuso J."/>
            <person name="Kellner H."/>
            <person name="Castanera R."/>
            <person name="Alfaro M."/>
            <person name="Ramirez L."/>
            <person name="Pisabarro A.G."/>
            <person name="Kuo A."/>
            <person name="Tritt A."/>
            <person name="Lipzen A."/>
            <person name="He G."/>
            <person name="Yan M."/>
            <person name="Ng V."/>
            <person name="Cullen D."/>
            <person name="Martin F."/>
            <person name="Rosso M.-N."/>
            <person name="Henrissat B."/>
            <person name="Hibbett D."/>
            <person name="Martinez A.T."/>
            <person name="Grigoriev I.V."/>
        </authorList>
    </citation>
    <scope>NUCLEOTIDE SEQUENCE</scope>
    <source>
        <strain evidence="18">CIRM-BRFM 674</strain>
    </source>
</reference>
<name>A0A9P5YV02_9AGAR</name>
<keyword evidence="11" id="KW-0862">Zinc</keyword>
<protein>
    <recommendedName>
        <fullName evidence="4">RING-type E3 ubiquitin transferase</fullName>
        <ecNumber evidence="4">2.3.2.27</ecNumber>
    </recommendedName>
</protein>
<dbReference type="GO" id="GO:0008270">
    <property type="term" value="F:zinc ion binding"/>
    <property type="evidence" value="ECO:0007669"/>
    <property type="project" value="UniProtKB-KW"/>
</dbReference>
<feature type="transmembrane region" description="Helical" evidence="16">
    <location>
        <begin position="360"/>
        <end position="378"/>
    </location>
</feature>
<evidence type="ECO:0000256" key="2">
    <source>
        <dbReference type="ARBA" id="ARBA00004127"/>
    </source>
</evidence>
<evidence type="ECO:0000313" key="19">
    <source>
        <dbReference type="Proteomes" id="UP000807469"/>
    </source>
</evidence>
<feature type="transmembrane region" description="Helical" evidence="16">
    <location>
        <begin position="619"/>
        <end position="637"/>
    </location>
</feature>
<evidence type="ECO:0000256" key="10">
    <source>
        <dbReference type="ARBA" id="ARBA00022786"/>
    </source>
</evidence>
<comment type="subcellular location">
    <subcellularLocation>
        <location evidence="2">Endomembrane system</location>
        <topology evidence="2">Multi-pass membrane protein</topology>
    </subcellularLocation>
</comment>
<evidence type="ECO:0000259" key="17">
    <source>
        <dbReference type="PROSITE" id="PS50089"/>
    </source>
</evidence>
<dbReference type="Gene3D" id="3.30.40.10">
    <property type="entry name" value="Zinc/RING finger domain, C3HC4 (zinc finger)"/>
    <property type="match status" value="1"/>
</dbReference>
<dbReference type="InterPro" id="IPR001841">
    <property type="entry name" value="Znf_RING"/>
</dbReference>
<dbReference type="InterPro" id="IPR021319">
    <property type="entry name" value="DUF2921"/>
</dbReference>
<keyword evidence="10" id="KW-0833">Ubl conjugation pathway</keyword>
<keyword evidence="12 16" id="KW-1133">Transmembrane helix</keyword>
<evidence type="ECO:0000256" key="8">
    <source>
        <dbReference type="ARBA" id="ARBA00022729"/>
    </source>
</evidence>
<keyword evidence="7" id="KW-0479">Metal-binding</keyword>
<evidence type="ECO:0000256" key="1">
    <source>
        <dbReference type="ARBA" id="ARBA00000900"/>
    </source>
</evidence>
<keyword evidence="13 16" id="KW-0472">Membrane</keyword>
<feature type="region of interest" description="Disordered" evidence="15">
    <location>
        <begin position="457"/>
        <end position="481"/>
    </location>
</feature>
<dbReference type="GO" id="GO:0043161">
    <property type="term" value="P:proteasome-mediated ubiquitin-dependent protein catabolic process"/>
    <property type="evidence" value="ECO:0007669"/>
    <property type="project" value="TreeGrafter"/>
</dbReference>
<feature type="region of interest" description="Disordered" evidence="15">
    <location>
        <begin position="1"/>
        <end position="22"/>
    </location>
</feature>
<accession>A0A9P5YV02</accession>
<comment type="pathway">
    <text evidence="3">Protein modification; protein ubiquitination.</text>
</comment>
<dbReference type="OrthoDB" id="9984778at2759"/>
<evidence type="ECO:0000256" key="3">
    <source>
        <dbReference type="ARBA" id="ARBA00004906"/>
    </source>
</evidence>
<feature type="transmembrane region" description="Helical" evidence="16">
    <location>
        <begin position="535"/>
        <end position="553"/>
    </location>
</feature>
<dbReference type="EMBL" id="MU155342">
    <property type="protein sequence ID" value="KAF9475215.1"/>
    <property type="molecule type" value="Genomic_DNA"/>
</dbReference>
<evidence type="ECO:0000256" key="15">
    <source>
        <dbReference type="SAM" id="MobiDB-lite"/>
    </source>
</evidence>
<evidence type="ECO:0000256" key="5">
    <source>
        <dbReference type="ARBA" id="ARBA00022679"/>
    </source>
</evidence>
<keyword evidence="19" id="KW-1185">Reference proteome</keyword>
<dbReference type="PROSITE" id="PS50089">
    <property type="entry name" value="ZF_RING_2"/>
    <property type="match status" value="1"/>
</dbReference>
<evidence type="ECO:0000256" key="9">
    <source>
        <dbReference type="ARBA" id="ARBA00022771"/>
    </source>
</evidence>
<evidence type="ECO:0000256" key="4">
    <source>
        <dbReference type="ARBA" id="ARBA00012483"/>
    </source>
</evidence>
<dbReference type="GO" id="GO:0012505">
    <property type="term" value="C:endomembrane system"/>
    <property type="evidence" value="ECO:0007669"/>
    <property type="project" value="UniProtKB-SubCell"/>
</dbReference>
<dbReference type="SUPFAM" id="SSF57850">
    <property type="entry name" value="RING/U-box"/>
    <property type="match status" value="1"/>
</dbReference>
<feature type="transmembrane region" description="Helical" evidence="16">
    <location>
        <begin position="590"/>
        <end position="607"/>
    </location>
</feature>
<evidence type="ECO:0000256" key="7">
    <source>
        <dbReference type="ARBA" id="ARBA00022723"/>
    </source>
</evidence>
<feature type="compositionally biased region" description="Pro residues" evidence="15">
    <location>
        <begin position="458"/>
        <end position="472"/>
    </location>
</feature>
<keyword evidence="5" id="KW-0808">Transferase</keyword>
<dbReference type="Pfam" id="PF11145">
    <property type="entry name" value="DUF2921"/>
    <property type="match status" value="1"/>
</dbReference>
<feature type="domain" description="RING-type" evidence="17">
    <location>
        <begin position="678"/>
        <end position="768"/>
    </location>
</feature>
<dbReference type="InterPro" id="IPR050731">
    <property type="entry name" value="HRD1_E3_ubiq-ligases"/>
</dbReference>
<evidence type="ECO:0000256" key="16">
    <source>
        <dbReference type="SAM" id="Phobius"/>
    </source>
</evidence>
<dbReference type="SMART" id="SM00184">
    <property type="entry name" value="RING"/>
    <property type="match status" value="1"/>
</dbReference>
<evidence type="ECO:0000256" key="14">
    <source>
        <dbReference type="PROSITE-ProRule" id="PRU00175"/>
    </source>
</evidence>
<evidence type="ECO:0000256" key="11">
    <source>
        <dbReference type="ARBA" id="ARBA00022833"/>
    </source>
</evidence>
<dbReference type="EC" id="2.3.2.27" evidence="4"/>
<dbReference type="InterPro" id="IPR013083">
    <property type="entry name" value="Znf_RING/FYVE/PHD"/>
</dbReference>
<evidence type="ECO:0000256" key="12">
    <source>
        <dbReference type="ARBA" id="ARBA00022989"/>
    </source>
</evidence>
<evidence type="ECO:0000256" key="13">
    <source>
        <dbReference type="ARBA" id="ARBA00023136"/>
    </source>
</evidence>
<comment type="catalytic activity">
    <reaction evidence="1">
        <text>S-ubiquitinyl-[E2 ubiquitin-conjugating enzyme]-L-cysteine + [acceptor protein]-L-lysine = [E2 ubiquitin-conjugating enzyme]-L-cysteine + N(6)-ubiquitinyl-[acceptor protein]-L-lysine.</text>
        <dbReference type="EC" id="2.3.2.27"/>
    </reaction>
</comment>
<organism evidence="18 19">
    <name type="scientific">Pholiota conissans</name>
    <dbReference type="NCBI Taxonomy" id="109636"/>
    <lineage>
        <taxon>Eukaryota</taxon>
        <taxon>Fungi</taxon>
        <taxon>Dikarya</taxon>
        <taxon>Basidiomycota</taxon>
        <taxon>Agaricomycotina</taxon>
        <taxon>Agaricomycetes</taxon>
        <taxon>Agaricomycetidae</taxon>
        <taxon>Agaricales</taxon>
        <taxon>Agaricineae</taxon>
        <taxon>Strophariaceae</taxon>
        <taxon>Pholiota</taxon>
    </lineage>
</organism>
<proteinExistence type="predicted"/>
<comment type="caution">
    <text evidence="18">The sequence shown here is derived from an EMBL/GenBank/DDBJ whole genome shotgun (WGS) entry which is preliminary data.</text>
</comment>
<dbReference type="PANTHER" id="PTHR22763">
    <property type="entry name" value="RING ZINC FINGER PROTEIN"/>
    <property type="match status" value="1"/>
</dbReference>
<keyword evidence="6 16" id="KW-0812">Transmembrane</keyword>
<sequence>MDVNGRDEEAGLPGNARPQRPRSSVPSFLFLSFMLFMLTSHNGDEFLARHQYQDVLQTWTHELSNYTSWMNGTASNFTMLESDPTVLPLMDLFHIQGHVLDPEVDSYYSNVTGFIHGDAAFTNITLPSLASNDAIGWKHEAEKFMTGVNTTNMTEKLGTWHWDTTTKVAISVLEKNAAVNSAPSVPSGPITLIRGRIELTDPSDDENLRLQFEGVHFVGNGTIYGFAESTKYIDIRLLPSLVPEDVRNETAQAIIPELEARINKLKGLIDAGVVDSDSSGNDEAPKTSCPFTFQAQIHPAHVPEYLMLDLESEIQCPTGIWTVPPPKLSITGVLLSKECGILYELTNTEGLRSSMFFRKVTTYAGLSAFAYLAILILFSRQAERSRTPSGISRVSRWTFLAQATMDSVSFAGHITFAILAEGRPSISLIAPAFLACIVFVHEAQFSALIHQIQGPENYTPPPAPAPATPVPAPTNNSDATRESLLPLHSPVRAAQATPNTTPTAPTTTFQAAADTNAPMSFLAFFIHHVRTDPQARLWLALVIFLTFIVRVILSPLLSVLFVAVTYSSIWLPQIVRSVRRGRSSGFSKEYVIGTTVCRLFSALYFLACPKNVLEVEPRRWVWLLAMFVVLQACIVIMQDSFGPAFFLPARYTHVKAYDYHPPMPVPDSESPEQSLGDCAICMDAIILDPSLRQHNKFDTREDWDEKSGSMLSNVKKTKGVGSMLNAMQKNVGATNARKNYSLAPCSHLFHTECLERWLAIKNICPQCRRPLPPL</sequence>
<dbReference type="GO" id="GO:0061630">
    <property type="term" value="F:ubiquitin protein ligase activity"/>
    <property type="evidence" value="ECO:0007669"/>
    <property type="project" value="UniProtKB-EC"/>
</dbReference>
<dbReference type="Pfam" id="PF13639">
    <property type="entry name" value="zf-RING_2"/>
    <property type="match status" value="1"/>
</dbReference>
<dbReference type="AlphaFoldDB" id="A0A9P5YV02"/>
<dbReference type="PANTHER" id="PTHR22763:SF162">
    <property type="entry name" value="TRANSMEMBRANE E3 UBIQUITIN-PROTEIN LIGASE 1"/>
    <property type="match status" value="1"/>
</dbReference>
<evidence type="ECO:0000313" key="18">
    <source>
        <dbReference type="EMBL" id="KAF9475215.1"/>
    </source>
</evidence>
<keyword evidence="9 14" id="KW-0863">Zinc-finger</keyword>